<dbReference type="InterPro" id="IPR012292">
    <property type="entry name" value="Globin/Proto"/>
</dbReference>
<keyword evidence="10" id="KW-1185">Reference proteome</keyword>
<evidence type="ECO:0000256" key="4">
    <source>
        <dbReference type="ARBA" id="ARBA00022621"/>
    </source>
</evidence>
<evidence type="ECO:0000256" key="3">
    <source>
        <dbReference type="ARBA" id="ARBA00022617"/>
    </source>
</evidence>
<sequence>MLGVAALPFHRMLAVYPQTKTYFAHWPDHSLSSPHVKKHGKTVMGVITDAVGKLDDLIGGLSSLSDLH</sequence>
<name>A0A673GF46_9TELE</name>
<evidence type="ECO:0000313" key="10">
    <source>
        <dbReference type="Proteomes" id="UP000472270"/>
    </source>
</evidence>
<dbReference type="GO" id="GO:0046872">
    <property type="term" value="F:metal ion binding"/>
    <property type="evidence" value="ECO:0007669"/>
    <property type="project" value="UniProtKB-KW"/>
</dbReference>
<dbReference type="Gene3D" id="1.10.490.10">
    <property type="entry name" value="Globins"/>
    <property type="match status" value="1"/>
</dbReference>
<evidence type="ECO:0000259" key="8">
    <source>
        <dbReference type="PROSITE" id="PS01033"/>
    </source>
</evidence>
<reference evidence="9" key="2">
    <citation type="submission" date="2025-09" db="UniProtKB">
        <authorList>
            <consortium name="Ensembl"/>
        </authorList>
    </citation>
    <scope>IDENTIFICATION</scope>
</reference>
<dbReference type="PRINTS" id="PR00612">
    <property type="entry name" value="ALPHAHAEM"/>
</dbReference>
<dbReference type="Proteomes" id="UP000472270">
    <property type="component" value="Unassembled WGS sequence"/>
</dbReference>
<dbReference type="AlphaFoldDB" id="A0A673GF46"/>
<evidence type="ECO:0000256" key="2">
    <source>
        <dbReference type="ARBA" id="ARBA00022448"/>
    </source>
</evidence>
<dbReference type="Ensembl" id="ENSSRHT00000011095.1">
    <property type="protein sequence ID" value="ENSSRHP00000010694.1"/>
    <property type="gene ID" value="ENSSRHG00000006157.1"/>
</dbReference>
<dbReference type="InterPro" id="IPR000971">
    <property type="entry name" value="Globin"/>
</dbReference>
<feature type="domain" description="Globin" evidence="8">
    <location>
        <begin position="1"/>
        <end position="68"/>
    </location>
</feature>
<evidence type="ECO:0000256" key="1">
    <source>
        <dbReference type="ARBA" id="ARBA00008705"/>
    </source>
</evidence>
<dbReference type="GO" id="GO:0005344">
    <property type="term" value="F:oxygen carrier activity"/>
    <property type="evidence" value="ECO:0007669"/>
    <property type="project" value="UniProtKB-KW"/>
</dbReference>
<dbReference type="GO" id="GO:0020037">
    <property type="term" value="F:heme binding"/>
    <property type="evidence" value="ECO:0007669"/>
    <property type="project" value="InterPro"/>
</dbReference>
<dbReference type="PANTHER" id="PTHR11442:SF91">
    <property type="entry name" value="EMBRYONIC ALPHA GLOBIN E1-RELATED"/>
    <property type="match status" value="1"/>
</dbReference>
<dbReference type="GO" id="GO:0031838">
    <property type="term" value="C:haptoglobin-hemoglobin complex"/>
    <property type="evidence" value="ECO:0007669"/>
    <property type="project" value="TreeGrafter"/>
</dbReference>
<protein>
    <submittedName>
        <fullName evidence="9">Hemoglobin, alpha adult 2</fullName>
    </submittedName>
</protein>
<dbReference type="InterPro" id="IPR009050">
    <property type="entry name" value="Globin-like_sf"/>
</dbReference>
<dbReference type="PROSITE" id="PS01033">
    <property type="entry name" value="GLOBIN"/>
    <property type="match status" value="1"/>
</dbReference>
<dbReference type="GO" id="GO:0005833">
    <property type="term" value="C:hemoglobin complex"/>
    <property type="evidence" value="ECO:0007669"/>
    <property type="project" value="InterPro"/>
</dbReference>
<keyword evidence="3 7" id="KW-0349">Heme</keyword>
<accession>A0A673GF46</accession>
<organism evidence="9 10">
    <name type="scientific">Sinocyclocheilus rhinocerous</name>
    <dbReference type="NCBI Taxonomy" id="307959"/>
    <lineage>
        <taxon>Eukaryota</taxon>
        <taxon>Metazoa</taxon>
        <taxon>Chordata</taxon>
        <taxon>Craniata</taxon>
        <taxon>Vertebrata</taxon>
        <taxon>Euteleostomi</taxon>
        <taxon>Actinopterygii</taxon>
        <taxon>Neopterygii</taxon>
        <taxon>Teleostei</taxon>
        <taxon>Ostariophysi</taxon>
        <taxon>Cypriniformes</taxon>
        <taxon>Cyprinidae</taxon>
        <taxon>Cyprininae</taxon>
        <taxon>Sinocyclocheilus</taxon>
    </lineage>
</organism>
<keyword evidence="5" id="KW-0479">Metal-binding</keyword>
<evidence type="ECO:0000256" key="5">
    <source>
        <dbReference type="ARBA" id="ARBA00022723"/>
    </source>
</evidence>
<evidence type="ECO:0000256" key="6">
    <source>
        <dbReference type="ARBA" id="ARBA00023004"/>
    </source>
</evidence>
<dbReference type="GO" id="GO:0043177">
    <property type="term" value="F:organic acid binding"/>
    <property type="evidence" value="ECO:0007669"/>
    <property type="project" value="TreeGrafter"/>
</dbReference>
<dbReference type="GO" id="GO:0004601">
    <property type="term" value="F:peroxidase activity"/>
    <property type="evidence" value="ECO:0007669"/>
    <property type="project" value="TreeGrafter"/>
</dbReference>
<reference evidence="9" key="1">
    <citation type="submission" date="2025-08" db="UniProtKB">
        <authorList>
            <consortium name="Ensembl"/>
        </authorList>
    </citation>
    <scope>IDENTIFICATION</scope>
</reference>
<evidence type="ECO:0000313" key="9">
    <source>
        <dbReference type="Ensembl" id="ENSSRHP00000010694.1"/>
    </source>
</evidence>
<dbReference type="GO" id="GO:0042744">
    <property type="term" value="P:hydrogen peroxide catabolic process"/>
    <property type="evidence" value="ECO:0007669"/>
    <property type="project" value="TreeGrafter"/>
</dbReference>
<proteinExistence type="inferred from homology"/>
<dbReference type="GO" id="GO:0031720">
    <property type="term" value="F:haptoglobin binding"/>
    <property type="evidence" value="ECO:0007669"/>
    <property type="project" value="TreeGrafter"/>
</dbReference>
<dbReference type="InterPro" id="IPR002338">
    <property type="entry name" value="Hemoglobin_a-typ"/>
</dbReference>
<dbReference type="InterPro" id="IPR050056">
    <property type="entry name" value="Hemoglobin_oxygen_transport"/>
</dbReference>
<comment type="similarity">
    <text evidence="1 7">Belongs to the globin family.</text>
</comment>
<keyword evidence="6" id="KW-0408">Iron</keyword>
<dbReference type="GO" id="GO:0072562">
    <property type="term" value="C:blood microparticle"/>
    <property type="evidence" value="ECO:0007669"/>
    <property type="project" value="TreeGrafter"/>
</dbReference>
<keyword evidence="2 7" id="KW-0813">Transport</keyword>
<dbReference type="GO" id="GO:0019825">
    <property type="term" value="F:oxygen binding"/>
    <property type="evidence" value="ECO:0007669"/>
    <property type="project" value="InterPro"/>
</dbReference>
<keyword evidence="4 7" id="KW-0561">Oxygen transport</keyword>
<evidence type="ECO:0000256" key="7">
    <source>
        <dbReference type="RuleBase" id="RU000356"/>
    </source>
</evidence>
<dbReference type="Pfam" id="PF00042">
    <property type="entry name" value="Globin"/>
    <property type="match status" value="1"/>
</dbReference>
<dbReference type="SUPFAM" id="SSF46458">
    <property type="entry name" value="Globin-like"/>
    <property type="match status" value="1"/>
</dbReference>
<dbReference type="PANTHER" id="PTHR11442">
    <property type="entry name" value="HEMOGLOBIN FAMILY MEMBER"/>
    <property type="match status" value="1"/>
</dbReference>